<evidence type="ECO:0000313" key="2">
    <source>
        <dbReference type="Proteomes" id="UP001054945"/>
    </source>
</evidence>
<evidence type="ECO:0000313" key="1">
    <source>
        <dbReference type="EMBL" id="GIY66411.1"/>
    </source>
</evidence>
<accession>A0AAV4V7U4</accession>
<comment type="caution">
    <text evidence="1">The sequence shown here is derived from an EMBL/GenBank/DDBJ whole genome shotgun (WGS) entry which is preliminary data.</text>
</comment>
<sequence length="101" mass="11240">MIASGGIPRALWQLQTGDEAPFTQNWFYYRVLCLKHLHSTGSTSGLFFSIMKAEFTELHTSKHHGAFGRLPEAHDAYGTKGADHHLSGFHQGKIKLTSDLV</sequence>
<keyword evidence="2" id="KW-1185">Reference proteome</keyword>
<dbReference type="EMBL" id="BPLR01014114">
    <property type="protein sequence ID" value="GIY66411.1"/>
    <property type="molecule type" value="Genomic_DNA"/>
</dbReference>
<gene>
    <name evidence="1" type="ORF">CEXT_328671</name>
</gene>
<organism evidence="1 2">
    <name type="scientific">Caerostris extrusa</name>
    <name type="common">Bark spider</name>
    <name type="synonym">Caerostris bankana</name>
    <dbReference type="NCBI Taxonomy" id="172846"/>
    <lineage>
        <taxon>Eukaryota</taxon>
        <taxon>Metazoa</taxon>
        <taxon>Ecdysozoa</taxon>
        <taxon>Arthropoda</taxon>
        <taxon>Chelicerata</taxon>
        <taxon>Arachnida</taxon>
        <taxon>Araneae</taxon>
        <taxon>Araneomorphae</taxon>
        <taxon>Entelegynae</taxon>
        <taxon>Araneoidea</taxon>
        <taxon>Araneidae</taxon>
        <taxon>Caerostris</taxon>
    </lineage>
</organism>
<name>A0AAV4V7U4_CAEEX</name>
<reference evidence="1 2" key="1">
    <citation type="submission" date="2021-06" db="EMBL/GenBank/DDBJ databases">
        <title>Caerostris extrusa draft genome.</title>
        <authorList>
            <person name="Kono N."/>
            <person name="Arakawa K."/>
        </authorList>
    </citation>
    <scope>NUCLEOTIDE SEQUENCE [LARGE SCALE GENOMIC DNA]</scope>
</reference>
<dbReference type="AlphaFoldDB" id="A0AAV4V7U4"/>
<dbReference type="Proteomes" id="UP001054945">
    <property type="component" value="Unassembled WGS sequence"/>
</dbReference>
<protein>
    <submittedName>
        <fullName evidence="1">Uncharacterized protein</fullName>
    </submittedName>
</protein>
<proteinExistence type="predicted"/>